<dbReference type="InterPro" id="IPR040000">
    <property type="entry name" value="NOP9"/>
</dbReference>
<accession>A0A0C9RFG5</accession>
<dbReference type="Proteomes" id="UP000694866">
    <property type="component" value="Unplaced"/>
</dbReference>
<evidence type="ECO:0000313" key="3">
    <source>
        <dbReference type="EMBL" id="JAG75498.1"/>
    </source>
</evidence>
<feature type="region of interest" description="Disordered" evidence="2">
    <location>
        <begin position="1"/>
        <end position="44"/>
    </location>
</feature>
<evidence type="ECO:0000256" key="2">
    <source>
        <dbReference type="SAM" id="MobiDB-lite"/>
    </source>
</evidence>
<dbReference type="Gene3D" id="1.25.10.10">
    <property type="entry name" value="Leucine-rich Repeat Variant"/>
    <property type="match status" value="2"/>
</dbReference>
<proteinExistence type="predicted"/>
<accession>A0A9R1T972</accession>
<reference evidence="3" key="1">
    <citation type="submission" date="2015-01" db="EMBL/GenBank/DDBJ databases">
        <title>Transcriptome Assembly of Fopius arisanus.</title>
        <authorList>
            <person name="Geib S."/>
        </authorList>
    </citation>
    <scope>NUCLEOTIDE SEQUENCE</scope>
</reference>
<dbReference type="GO" id="GO:0030688">
    <property type="term" value="C:preribosome, small subunit precursor"/>
    <property type="evidence" value="ECO:0007669"/>
    <property type="project" value="TreeGrafter"/>
</dbReference>
<keyword evidence="4" id="KW-1185">Reference proteome</keyword>
<evidence type="ECO:0000313" key="5">
    <source>
        <dbReference type="RefSeq" id="XP_011304920.1"/>
    </source>
</evidence>
<dbReference type="OrthoDB" id="9987665at2759"/>
<dbReference type="RefSeq" id="XP_011304920.1">
    <property type="nucleotide sequence ID" value="XM_011306618.1"/>
</dbReference>
<dbReference type="InterPro" id="IPR016024">
    <property type="entry name" value="ARM-type_fold"/>
</dbReference>
<dbReference type="Pfam" id="PF22493">
    <property type="entry name" value="PUF_NOP9"/>
    <property type="match status" value="1"/>
</dbReference>
<dbReference type="GO" id="GO:0000447">
    <property type="term" value="P:endonucleolytic cleavage in ITS1 to separate SSU-rRNA from 5.8S rRNA and LSU-rRNA from tricistronic rRNA transcript (SSU-rRNA, 5.8S rRNA, LSU-rRNA)"/>
    <property type="evidence" value="ECO:0007669"/>
    <property type="project" value="TreeGrafter"/>
</dbReference>
<dbReference type="KEGG" id="fas:105267631"/>
<sequence>MSETGEIGGKSSLKGLKRKKKRSANQIAKKLARRRDPGRGSELDSESYQYMVQIMEVLRTDFSTMNDKPIFVNNVFEQTVDQEVDLAKNQVGSLVLDTLMGFADLQVIERFTNAFSSSLRPICSDKYASHVLERIIQTCADRGNRNFGDDSSKNNLTITEEEIPIYNNLSLKLCRYVINNIEEFIYDTYANHILRTSIRCLGGLIDREDNDKKKRTMKLGPRRKVTQEFTDLLIDSGNRLLRWPQFLELGKDELSSGLLQSYISTLKDVEPKLTSSIIKKIISECFNENTESLSNIFDTESSLRLLESCLASASTKMYGKIFKKLFSGRLKELSLMPGANFSVQRLMDYCPTKEQFEEIFDEISGHFLEILERQNTGVLASLGNACWRLQTKQGPFVIVVAKGLKCDEPQERQLLLAPLIARLVNYEQFDAAKRSNRNIQLHLHGSLILQAILQFNKPIKIVNSLLSLEGEELAMMFSDPKGSRILDVFMDSKFVGEKSRDKLAKQLQGYWVTLACGIHGSRCLDKIWQHSKDNQRIRIMEELAGAGEAMNSTKTGRIISAKFNVPLFGKNRKEWSETRGQEEKTRALFASIISSTK</sequence>
<dbReference type="GO" id="GO:0000480">
    <property type="term" value="P:endonucleolytic cleavage in 5'-ETS of tricistronic rRNA transcript (SSU-rRNA, 5.8S rRNA, LSU-rRNA)"/>
    <property type="evidence" value="ECO:0007669"/>
    <property type="project" value="TreeGrafter"/>
</dbReference>
<dbReference type="PANTHER" id="PTHR13102">
    <property type="entry name" value="NUCLEOLAR PROTEIN 9"/>
    <property type="match status" value="1"/>
</dbReference>
<dbReference type="GO" id="GO:0005730">
    <property type="term" value="C:nucleolus"/>
    <property type="evidence" value="ECO:0007669"/>
    <property type="project" value="TreeGrafter"/>
</dbReference>
<dbReference type="EMBL" id="GBYB01005731">
    <property type="protein sequence ID" value="JAG75498.1"/>
    <property type="molecule type" value="Transcribed_RNA"/>
</dbReference>
<dbReference type="SUPFAM" id="SSF48371">
    <property type="entry name" value="ARM repeat"/>
    <property type="match status" value="2"/>
</dbReference>
<dbReference type="GO" id="GO:0000056">
    <property type="term" value="P:ribosomal small subunit export from nucleus"/>
    <property type="evidence" value="ECO:0007669"/>
    <property type="project" value="TreeGrafter"/>
</dbReference>
<reference evidence="5" key="2">
    <citation type="submission" date="2025-04" db="UniProtKB">
        <authorList>
            <consortium name="RefSeq"/>
        </authorList>
    </citation>
    <scope>IDENTIFICATION</scope>
    <source>
        <strain evidence="5">USDA-PBARC FA_bdor</strain>
        <tissue evidence="5">Whole organism</tissue>
    </source>
</reference>
<dbReference type="GO" id="GO:0003723">
    <property type="term" value="F:RNA binding"/>
    <property type="evidence" value="ECO:0007669"/>
    <property type="project" value="InterPro"/>
</dbReference>
<dbReference type="SMART" id="SM00025">
    <property type="entry name" value="Pumilio"/>
    <property type="match status" value="5"/>
</dbReference>
<dbReference type="AlphaFoldDB" id="A0A0C9RFG5"/>
<dbReference type="GO" id="GO:0000472">
    <property type="term" value="P:endonucleolytic cleavage to generate mature 5'-end of SSU-rRNA from (SSU-rRNA, 5.8S rRNA, LSU-rRNA)"/>
    <property type="evidence" value="ECO:0007669"/>
    <property type="project" value="TreeGrafter"/>
</dbReference>
<dbReference type="GO" id="GO:0030686">
    <property type="term" value="C:90S preribosome"/>
    <property type="evidence" value="ECO:0007669"/>
    <property type="project" value="TreeGrafter"/>
</dbReference>
<dbReference type="InterPro" id="IPR011989">
    <property type="entry name" value="ARM-like"/>
</dbReference>
<keyword evidence="1" id="KW-0677">Repeat</keyword>
<gene>
    <name evidence="3" type="primary">C14orf21</name>
    <name evidence="5" type="synonym">LOC105267631</name>
    <name evidence="3" type="ORF">g.42209</name>
</gene>
<dbReference type="GeneID" id="105267631"/>
<evidence type="ECO:0000313" key="4">
    <source>
        <dbReference type="Proteomes" id="UP000694866"/>
    </source>
</evidence>
<evidence type="ECO:0000256" key="1">
    <source>
        <dbReference type="ARBA" id="ARBA00022737"/>
    </source>
</evidence>
<dbReference type="PANTHER" id="PTHR13102:SF0">
    <property type="entry name" value="NUCLEOLAR PROTEIN 9"/>
    <property type="match status" value="1"/>
</dbReference>
<name>A0A0C9RFG5_9HYME</name>
<organism evidence="3">
    <name type="scientific">Fopius arisanus</name>
    <dbReference type="NCBI Taxonomy" id="64838"/>
    <lineage>
        <taxon>Eukaryota</taxon>
        <taxon>Metazoa</taxon>
        <taxon>Ecdysozoa</taxon>
        <taxon>Arthropoda</taxon>
        <taxon>Hexapoda</taxon>
        <taxon>Insecta</taxon>
        <taxon>Pterygota</taxon>
        <taxon>Neoptera</taxon>
        <taxon>Endopterygota</taxon>
        <taxon>Hymenoptera</taxon>
        <taxon>Apocrita</taxon>
        <taxon>Ichneumonoidea</taxon>
        <taxon>Braconidae</taxon>
        <taxon>Opiinae</taxon>
        <taxon>Fopius</taxon>
    </lineage>
</organism>
<dbReference type="InterPro" id="IPR001313">
    <property type="entry name" value="Pumilio_RNA-bd_rpt"/>
</dbReference>
<protein>
    <submittedName>
        <fullName evidence="3">C14orf21 protein</fullName>
    </submittedName>
    <submittedName>
        <fullName evidence="5">Nucleolar protein 9</fullName>
    </submittedName>
</protein>